<reference evidence="1 2" key="1">
    <citation type="submission" date="2023-10" db="EMBL/GenBank/DDBJ databases">
        <title>Nicoliella lavandulae sp. nov. isolated from Lavandula angustifolia flowers.</title>
        <authorList>
            <person name="Alcantara C."/>
            <person name="Zuniga M."/>
            <person name="Landete J.M."/>
            <person name="Monedero V."/>
        </authorList>
    </citation>
    <scope>NUCLEOTIDE SEQUENCE [LARGE SCALE GENOMIC DNA]</scope>
    <source>
        <strain evidence="1 2">Es01</strain>
    </source>
</reference>
<organism evidence="1 2">
    <name type="scientific">Nicoliella lavandulae</name>
    <dbReference type="NCBI Taxonomy" id="3082954"/>
    <lineage>
        <taxon>Bacteria</taxon>
        <taxon>Bacillati</taxon>
        <taxon>Bacillota</taxon>
        <taxon>Bacilli</taxon>
        <taxon>Lactobacillales</taxon>
        <taxon>Lactobacillaceae</taxon>
        <taxon>Nicoliella</taxon>
    </lineage>
</organism>
<dbReference type="InterPro" id="IPR011257">
    <property type="entry name" value="DNA_glycosylase"/>
</dbReference>
<dbReference type="Proteomes" id="UP001370590">
    <property type="component" value="Unassembled WGS sequence"/>
</dbReference>
<gene>
    <name evidence="1" type="ORF">R4146_04245</name>
</gene>
<dbReference type="Gene3D" id="1.10.340.30">
    <property type="entry name" value="Hypothetical protein, domain 2"/>
    <property type="match status" value="1"/>
</dbReference>
<dbReference type="PANTHER" id="PTHR30037:SF4">
    <property type="entry name" value="DNA-3-METHYLADENINE GLYCOSYLASE I"/>
    <property type="match status" value="1"/>
</dbReference>
<sequence>MVVRCKWAEKDALSMSYHDHEWGVSEFDAHRLFELLTLEIFQAGLSWTTILKKRTAFRTAFANFDFNVVSKYGSHEFEALLNNASIIRNRAKIQATIDNAKAIVRLTNSGMSLVDLTWQPTHYHPLNHFREQAEQLDVSQFLKPYLAQFKQHGFKRLGPTTMYSFLQAAGVINDHQINCYRYKQIVNIKINDC</sequence>
<accession>A0ABU8SKE6</accession>
<dbReference type="Pfam" id="PF03352">
    <property type="entry name" value="Adenine_glyco"/>
    <property type="match status" value="1"/>
</dbReference>
<keyword evidence="1" id="KW-0326">Glycosidase</keyword>
<dbReference type="EMBL" id="JAWMWH010000001">
    <property type="protein sequence ID" value="MEJ6400380.1"/>
    <property type="molecule type" value="Genomic_DNA"/>
</dbReference>
<keyword evidence="2" id="KW-1185">Reference proteome</keyword>
<dbReference type="PANTHER" id="PTHR30037">
    <property type="entry name" value="DNA-3-METHYLADENINE GLYCOSYLASE 1"/>
    <property type="match status" value="1"/>
</dbReference>
<dbReference type="InterPro" id="IPR052891">
    <property type="entry name" value="DNA-3mA_glycosylase"/>
</dbReference>
<keyword evidence="1" id="KW-0378">Hydrolase</keyword>
<name>A0ABU8SKE6_9LACO</name>
<dbReference type="GO" id="GO:0008725">
    <property type="term" value="F:DNA-3-methyladenine glycosylase activity"/>
    <property type="evidence" value="ECO:0007669"/>
    <property type="project" value="UniProtKB-EC"/>
</dbReference>
<dbReference type="RefSeq" id="WP_339960191.1">
    <property type="nucleotide sequence ID" value="NZ_JAWMWH010000001.1"/>
</dbReference>
<proteinExistence type="predicted"/>
<evidence type="ECO:0000313" key="1">
    <source>
        <dbReference type="EMBL" id="MEJ6400380.1"/>
    </source>
</evidence>
<dbReference type="SUPFAM" id="SSF48150">
    <property type="entry name" value="DNA-glycosylase"/>
    <property type="match status" value="1"/>
</dbReference>
<dbReference type="EC" id="3.2.2.20" evidence="1"/>
<dbReference type="InterPro" id="IPR005019">
    <property type="entry name" value="Adenine_glyco"/>
</dbReference>
<protein>
    <submittedName>
        <fullName evidence="1">DNA-3-methyladenine glycosylase I</fullName>
        <ecNumber evidence="1">3.2.2.20</ecNumber>
    </submittedName>
</protein>
<comment type="caution">
    <text evidence="1">The sequence shown here is derived from an EMBL/GenBank/DDBJ whole genome shotgun (WGS) entry which is preliminary data.</text>
</comment>
<evidence type="ECO:0000313" key="2">
    <source>
        <dbReference type="Proteomes" id="UP001370590"/>
    </source>
</evidence>